<reference evidence="2 3" key="1">
    <citation type="submission" date="2016-10" db="EMBL/GenBank/DDBJ databases">
        <title>Pseudoalteromonas amylolytica sp. nov., isolated from the surface seawater.</title>
        <authorList>
            <person name="Wu Y.-H."/>
            <person name="Cheng H."/>
            <person name="Jin X.-B."/>
            <person name="Wang C.-S."/>
            <person name="Xu X.-W."/>
        </authorList>
    </citation>
    <scope>NUCLEOTIDE SEQUENCE [LARGE SCALE GENOMIC DNA]</scope>
    <source>
        <strain evidence="2 3">JCM 12483</strain>
    </source>
</reference>
<dbReference type="OrthoDB" id="6288930at2"/>
<feature type="chain" id="PRO_5010207574" evidence="1">
    <location>
        <begin position="26"/>
        <end position="165"/>
    </location>
</feature>
<gene>
    <name evidence="2" type="ORF">BIW53_19665</name>
</gene>
<feature type="signal peptide" evidence="1">
    <location>
        <begin position="1"/>
        <end position="25"/>
    </location>
</feature>
<dbReference type="Proteomes" id="UP000180253">
    <property type="component" value="Unassembled WGS sequence"/>
</dbReference>
<evidence type="ECO:0000313" key="3">
    <source>
        <dbReference type="Proteomes" id="UP000180253"/>
    </source>
</evidence>
<organism evidence="2 3">
    <name type="scientific">Pseudoalteromonas byunsanensis</name>
    <dbReference type="NCBI Taxonomy" id="327939"/>
    <lineage>
        <taxon>Bacteria</taxon>
        <taxon>Pseudomonadati</taxon>
        <taxon>Pseudomonadota</taxon>
        <taxon>Gammaproteobacteria</taxon>
        <taxon>Alteromonadales</taxon>
        <taxon>Pseudoalteromonadaceae</taxon>
        <taxon>Pseudoalteromonas</taxon>
    </lineage>
</organism>
<evidence type="ECO:0000256" key="1">
    <source>
        <dbReference type="SAM" id="SignalP"/>
    </source>
</evidence>
<sequence length="165" mass="18528">MITHIFSKRLSASLICAAMALPALASPGDWINTSGDFATLNPEASQVRFAVQYPQLRDANCGIGIALNGFNSHERYYRELLEHIEVKTIYMTNRGLYELQPSSITRDGILYPFDYYVQYYATYVTISTKDGRTFGEVFDGMSSFNSIYALTSALSCKQLEDAKEN</sequence>
<dbReference type="EMBL" id="MNAN01000037">
    <property type="protein sequence ID" value="OHU93561.1"/>
    <property type="molecule type" value="Genomic_DNA"/>
</dbReference>
<comment type="caution">
    <text evidence="2">The sequence shown here is derived from an EMBL/GenBank/DDBJ whole genome shotgun (WGS) entry which is preliminary data.</text>
</comment>
<accession>A0A1S1N4L2</accession>
<dbReference type="RefSeq" id="WP_070993717.1">
    <property type="nucleotide sequence ID" value="NZ_CBCSHD010000006.1"/>
</dbReference>
<name>A0A1S1N4L2_9GAMM</name>
<dbReference type="STRING" id="327939.BIW53_19665"/>
<protein>
    <submittedName>
        <fullName evidence="2">Uncharacterized protein</fullName>
    </submittedName>
</protein>
<dbReference type="AlphaFoldDB" id="A0A1S1N4L2"/>
<keyword evidence="3" id="KW-1185">Reference proteome</keyword>
<proteinExistence type="predicted"/>
<keyword evidence="1" id="KW-0732">Signal</keyword>
<evidence type="ECO:0000313" key="2">
    <source>
        <dbReference type="EMBL" id="OHU93561.1"/>
    </source>
</evidence>